<keyword evidence="2" id="KW-1185">Reference proteome</keyword>
<dbReference type="KEGG" id="vg:22109775"/>
<dbReference type="RefSeq" id="YP_009099965.1">
    <property type="nucleotide sequence ID" value="NC_025429.1"/>
</dbReference>
<reference evidence="1 2" key="1">
    <citation type="submission" date="2014-07" db="EMBL/GenBank/DDBJ databases">
        <title>Isolation and characterization of Rhizobium leguminosarum phages from western Canadian soils and complete genome sequences of rhizobiophages vB_RleS_L338C and vB_RleM_P10VF.</title>
        <authorList>
            <person name="Restrepo-Cordoba M."/>
            <person name="Halmillawewa A.P."/>
            <person name="Perry B."/>
            <person name="Hynes M.F."/>
            <person name="Yost C.K."/>
        </authorList>
    </citation>
    <scope>NUCLEOTIDE SEQUENCE [LARGE SCALE GENOMIC DNA]</scope>
</reference>
<accession>A0A076YNQ5</accession>
<dbReference type="EMBL" id="KM199770">
    <property type="protein sequence ID" value="AIK68439.1"/>
    <property type="molecule type" value="Genomic_DNA"/>
</dbReference>
<name>A0A076YNQ5_9CAUD</name>
<evidence type="ECO:0000313" key="1">
    <source>
        <dbReference type="EMBL" id="AIK68439.1"/>
    </source>
</evidence>
<protein>
    <submittedName>
        <fullName evidence="1">Uncharacterized protein</fullName>
    </submittedName>
</protein>
<organism evidence="1 2">
    <name type="scientific">Rhizobium phage vB_RleM_P10VF</name>
    <dbReference type="NCBI Taxonomy" id="1527770"/>
    <lineage>
        <taxon>Viruses</taxon>
        <taxon>Duplodnaviria</taxon>
        <taxon>Heunggongvirae</taxon>
        <taxon>Uroviricota</taxon>
        <taxon>Caudoviricetes</taxon>
        <taxon>Pootjesviridae</taxon>
        <taxon>Innesvirus</taxon>
        <taxon>Innesvirus P10VF</taxon>
    </lineage>
</organism>
<dbReference type="Proteomes" id="UP000204140">
    <property type="component" value="Segment"/>
</dbReference>
<proteinExistence type="predicted"/>
<dbReference type="GeneID" id="22109775"/>
<evidence type="ECO:0000313" key="2">
    <source>
        <dbReference type="Proteomes" id="UP000204140"/>
    </source>
</evidence>
<sequence length="76" mass="9096">MSLTVSDMIFLTYMEEFASHIENDFIHAHFVKAIESMRKGNVPRRIPFTNHTTDSIEQMRKRREALDLPFEPYHDR</sequence>
<gene>
    <name evidence="1" type="ORF">P10VF_226</name>
</gene>